<dbReference type="InterPro" id="IPR001806">
    <property type="entry name" value="Small_GTPase"/>
</dbReference>
<evidence type="ECO:0000313" key="4">
    <source>
        <dbReference type="EMBL" id="EFC43092.1"/>
    </source>
</evidence>
<dbReference type="Proteomes" id="UP000006671">
    <property type="component" value="Unassembled WGS sequence"/>
</dbReference>
<dbReference type="PANTHER" id="PTHR47981:SF20">
    <property type="entry name" value="RAS-RELATED PROTEIN RAB-7A"/>
    <property type="match status" value="1"/>
</dbReference>
<reference evidence="4 5" key="1">
    <citation type="journal article" date="2010" name="Cell">
        <title>The genome of Naegleria gruberi illuminates early eukaryotic versatility.</title>
        <authorList>
            <person name="Fritz-Laylin L.K."/>
            <person name="Prochnik S.E."/>
            <person name="Ginger M.L."/>
            <person name="Dacks J.B."/>
            <person name="Carpenter M.L."/>
            <person name="Field M.C."/>
            <person name="Kuo A."/>
            <person name="Paredez A."/>
            <person name="Chapman J."/>
            <person name="Pham J."/>
            <person name="Shu S."/>
            <person name="Neupane R."/>
            <person name="Cipriano M."/>
            <person name="Mancuso J."/>
            <person name="Tu H."/>
            <person name="Salamov A."/>
            <person name="Lindquist E."/>
            <person name="Shapiro H."/>
            <person name="Lucas S."/>
            <person name="Grigoriev I.V."/>
            <person name="Cande W.Z."/>
            <person name="Fulton C."/>
            <person name="Rokhsar D.S."/>
            <person name="Dawson S.C."/>
        </authorList>
    </citation>
    <scope>NUCLEOTIDE SEQUENCE [LARGE SCALE GENOMIC DNA]</scope>
    <source>
        <strain evidence="4 5">NEG-M</strain>
    </source>
</reference>
<dbReference type="Pfam" id="PF00071">
    <property type="entry name" value="Ras"/>
    <property type="match status" value="1"/>
</dbReference>
<dbReference type="PROSITE" id="PS51419">
    <property type="entry name" value="RAB"/>
    <property type="match status" value="1"/>
</dbReference>
<dbReference type="InParanoid" id="D2VIV7"/>
<dbReference type="GO" id="GO:0005525">
    <property type="term" value="F:GTP binding"/>
    <property type="evidence" value="ECO:0007669"/>
    <property type="project" value="UniProtKB-KW"/>
</dbReference>
<dbReference type="OrthoDB" id="10006973at2759"/>
<dbReference type="VEuPathDB" id="AmoebaDB:NAEGRDRAFT_68816"/>
<dbReference type="InterPro" id="IPR005225">
    <property type="entry name" value="Small_GTP-bd"/>
</dbReference>
<dbReference type="PRINTS" id="PR00449">
    <property type="entry name" value="RASTRNSFRMNG"/>
</dbReference>
<evidence type="ECO:0000256" key="3">
    <source>
        <dbReference type="ARBA" id="ARBA00023134"/>
    </source>
</evidence>
<accession>D2VIV7</accession>
<dbReference type="SMART" id="SM00173">
    <property type="entry name" value="RAS"/>
    <property type="match status" value="1"/>
</dbReference>
<dbReference type="NCBIfam" id="TIGR00231">
    <property type="entry name" value="small_GTP"/>
    <property type="match status" value="1"/>
</dbReference>
<dbReference type="Gene3D" id="3.40.50.300">
    <property type="entry name" value="P-loop containing nucleotide triphosphate hydrolases"/>
    <property type="match status" value="1"/>
</dbReference>
<dbReference type="EMBL" id="GG738875">
    <property type="protein sequence ID" value="EFC43092.1"/>
    <property type="molecule type" value="Genomic_DNA"/>
</dbReference>
<sequence>MSASSSFILMNEEGELLDASLLKIILIGNRQIGKTSLLSYYINNTNIDKIEPTIGFDFTSCLIKVYENRFNLYENKLSIKYSCGLQIWDCSDLDKESNEICTSVFKDTDAIILCYDCNNLQSFIDLKQIHYPLLENYIKLYKNIEYLPKIIVGLKSDLQNNVNDQLVLDFVKQNDMTFIKTSIFKNLNNNLNGNDNNLNNLNNNYMLPFNYVVYANRQDNMLLNNNNNNYNYQLNEGLDLALLNMFLNYDYEEENNLI</sequence>
<dbReference type="GeneID" id="8853229"/>
<dbReference type="RefSeq" id="XP_002675836.1">
    <property type="nucleotide sequence ID" value="XM_002675790.1"/>
</dbReference>
<dbReference type="GO" id="GO:0003924">
    <property type="term" value="F:GTPase activity"/>
    <property type="evidence" value="ECO:0007669"/>
    <property type="project" value="InterPro"/>
</dbReference>
<keyword evidence="5" id="KW-1185">Reference proteome</keyword>
<keyword evidence="3" id="KW-0342">GTP-binding</keyword>
<dbReference type="SUPFAM" id="SSF52540">
    <property type="entry name" value="P-loop containing nucleoside triphosphate hydrolases"/>
    <property type="match status" value="1"/>
</dbReference>
<dbReference type="KEGG" id="ngr:NAEGRDRAFT_68816"/>
<dbReference type="eggNOG" id="KOG0091">
    <property type="taxonomic scope" value="Eukaryota"/>
</dbReference>
<gene>
    <name evidence="4" type="ORF">NAEGRDRAFT_68816</name>
</gene>
<evidence type="ECO:0000313" key="5">
    <source>
        <dbReference type="Proteomes" id="UP000006671"/>
    </source>
</evidence>
<name>D2VIV7_NAEGR</name>
<dbReference type="InterPro" id="IPR027417">
    <property type="entry name" value="P-loop_NTPase"/>
</dbReference>
<dbReference type="SMART" id="SM00174">
    <property type="entry name" value="RHO"/>
    <property type="match status" value="1"/>
</dbReference>
<dbReference type="SMART" id="SM00175">
    <property type="entry name" value="RAB"/>
    <property type="match status" value="1"/>
</dbReference>
<evidence type="ECO:0000256" key="1">
    <source>
        <dbReference type="ARBA" id="ARBA00006270"/>
    </source>
</evidence>
<dbReference type="AlphaFoldDB" id="D2VIV7"/>
<proteinExistence type="inferred from homology"/>
<dbReference type="STRING" id="5762.D2VIV7"/>
<dbReference type="CDD" id="cd00154">
    <property type="entry name" value="Rab"/>
    <property type="match status" value="1"/>
</dbReference>
<protein>
    <submittedName>
        <fullName evidence="4">Rab family small GTPase</fullName>
    </submittedName>
</protein>
<keyword evidence="2" id="KW-0547">Nucleotide-binding</keyword>
<comment type="similarity">
    <text evidence="1">Belongs to the small GTPase superfamily. Rab family.</text>
</comment>
<organism evidence="5">
    <name type="scientific">Naegleria gruberi</name>
    <name type="common">Amoeba</name>
    <dbReference type="NCBI Taxonomy" id="5762"/>
    <lineage>
        <taxon>Eukaryota</taxon>
        <taxon>Discoba</taxon>
        <taxon>Heterolobosea</taxon>
        <taxon>Tetramitia</taxon>
        <taxon>Eutetramitia</taxon>
        <taxon>Vahlkampfiidae</taxon>
        <taxon>Naegleria</taxon>
    </lineage>
</organism>
<evidence type="ECO:0000256" key="2">
    <source>
        <dbReference type="ARBA" id="ARBA00022741"/>
    </source>
</evidence>
<dbReference type="PANTHER" id="PTHR47981">
    <property type="entry name" value="RAB FAMILY"/>
    <property type="match status" value="1"/>
</dbReference>